<evidence type="ECO:0000313" key="8">
    <source>
        <dbReference type="EMBL" id="MDA0136074.1"/>
    </source>
</evidence>
<dbReference type="HAMAP" id="MF_00270">
    <property type="entry name" value="Ribosomal_bS18"/>
    <property type="match status" value="1"/>
</dbReference>
<comment type="subunit">
    <text evidence="5">Part of the 30S ribosomal subunit. Forms a tight heterodimer with protein bS6.</text>
</comment>
<evidence type="ECO:0000313" key="9">
    <source>
        <dbReference type="Proteomes" id="UP001147700"/>
    </source>
</evidence>
<dbReference type="PANTHER" id="PTHR13479:SF40">
    <property type="entry name" value="SMALL RIBOSOMAL SUBUNIT PROTEIN BS18M"/>
    <property type="match status" value="1"/>
</dbReference>
<dbReference type="InterPro" id="IPR018275">
    <property type="entry name" value="Ribosomal_bS18_CS"/>
</dbReference>
<dbReference type="SUPFAM" id="SSF46911">
    <property type="entry name" value="Ribosomal protein S18"/>
    <property type="match status" value="1"/>
</dbReference>
<evidence type="ECO:0000256" key="7">
    <source>
        <dbReference type="SAM" id="MobiDB-lite"/>
    </source>
</evidence>
<accession>A0ABT4RC22</accession>
<keyword evidence="3 5" id="KW-0687">Ribonucleoprotein</keyword>
<dbReference type="PRINTS" id="PR00974">
    <property type="entry name" value="RIBOSOMALS18"/>
</dbReference>
<sequence>MAKQRSRPTRRRDRKAGGGGGRRKSCQYCRDKVEFVDYKDINALKKFVSDRGKIRSRRITGACRRHQNQIARAVKRARELALLPYVGEGSGPDEGESRGRGGRGRDR</sequence>
<dbReference type="InterPro" id="IPR001648">
    <property type="entry name" value="Ribosomal_bS18"/>
</dbReference>
<dbReference type="RefSeq" id="WP_202954647.1">
    <property type="nucleotide sequence ID" value="NZ_JAPCID010000001.1"/>
</dbReference>
<evidence type="ECO:0000256" key="4">
    <source>
        <dbReference type="ARBA" id="ARBA00035141"/>
    </source>
</evidence>
<dbReference type="NCBIfam" id="TIGR00165">
    <property type="entry name" value="S18"/>
    <property type="match status" value="1"/>
</dbReference>
<keyword evidence="5" id="KW-0694">RNA-binding</keyword>
<proteinExistence type="inferred from homology"/>
<comment type="similarity">
    <text evidence="1 5 6">Belongs to the bacterial ribosomal protein bS18 family.</text>
</comment>
<evidence type="ECO:0000256" key="2">
    <source>
        <dbReference type="ARBA" id="ARBA00022980"/>
    </source>
</evidence>
<evidence type="ECO:0000256" key="6">
    <source>
        <dbReference type="RuleBase" id="RU003910"/>
    </source>
</evidence>
<name>A0ABT4RC22_9ACTN</name>
<protein>
    <recommendedName>
        <fullName evidence="4 5">Small ribosomal subunit protein bS18</fullName>
    </recommendedName>
</protein>
<feature type="compositionally biased region" description="Basic and acidic residues" evidence="7">
    <location>
        <begin position="95"/>
        <end position="107"/>
    </location>
</feature>
<dbReference type="InterPro" id="IPR036870">
    <property type="entry name" value="Ribosomal_bS18_sf"/>
</dbReference>
<dbReference type="PANTHER" id="PTHR13479">
    <property type="entry name" value="30S RIBOSOMAL PROTEIN S18"/>
    <property type="match status" value="1"/>
</dbReference>
<evidence type="ECO:0000256" key="3">
    <source>
        <dbReference type="ARBA" id="ARBA00023274"/>
    </source>
</evidence>
<dbReference type="Gene3D" id="4.10.640.10">
    <property type="entry name" value="Ribosomal protein S18"/>
    <property type="match status" value="1"/>
</dbReference>
<keyword evidence="2 5" id="KW-0689">Ribosomal protein</keyword>
<organism evidence="8 9">
    <name type="scientific">Solirubrobacter deserti</name>
    <dbReference type="NCBI Taxonomy" id="2282478"/>
    <lineage>
        <taxon>Bacteria</taxon>
        <taxon>Bacillati</taxon>
        <taxon>Actinomycetota</taxon>
        <taxon>Thermoleophilia</taxon>
        <taxon>Solirubrobacterales</taxon>
        <taxon>Solirubrobacteraceae</taxon>
        <taxon>Solirubrobacter</taxon>
    </lineage>
</organism>
<dbReference type="Pfam" id="PF01084">
    <property type="entry name" value="Ribosomal_S18"/>
    <property type="match status" value="1"/>
</dbReference>
<dbReference type="GO" id="GO:0005840">
    <property type="term" value="C:ribosome"/>
    <property type="evidence" value="ECO:0007669"/>
    <property type="project" value="UniProtKB-KW"/>
</dbReference>
<evidence type="ECO:0000256" key="1">
    <source>
        <dbReference type="ARBA" id="ARBA00005589"/>
    </source>
</evidence>
<evidence type="ECO:0000256" key="5">
    <source>
        <dbReference type="HAMAP-Rule" id="MF_00270"/>
    </source>
</evidence>
<dbReference type="Proteomes" id="UP001147700">
    <property type="component" value="Unassembled WGS sequence"/>
</dbReference>
<feature type="region of interest" description="Disordered" evidence="7">
    <location>
        <begin position="85"/>
        <end position="107"/>
    </location>
</feature>
<gene>
    <name evidence="5 8" type="primary">rpsR</name>
    <name evidence="8" type="ORF">OJ962_01085</name>
</gene>
<keyword evidence="9" id="KW-1185">Reference proteome</keyword>
<comment type="caution">
    <text evidence="8">The sequence shown here is derived from an EMBL/GenBank/DDBJ whole genome shotgun (WGS) entry which is preliminary data.</text>
</comment>
<comment type="function">
    <text evidence="5">Binds as a heterodimer with protein bS6 to the central domain of the 16S rRNA, where it helps stabilize the platform of the 30S subunit.</text>
</comment>
<reference evidence="8" key="1">
    <citation type="submission" date="2022-10" db="EMBL/GenBank/DDBJ databases">
        <title>The WGS of Solirubrobacter sp. CPCC 204708.</title>
        <authorList>
            <person name="Jiang Z."/>
        </authorList>
    </citation>
    <scope>NUCLEOTIDE SEQUENCE</scope>
    <source>
        <strain evidence="8">CPCC 204708</strain>
    </source>
</reference>
<feature type="compositionally biased region" description="Basic residues" evidence="7">
    <location>
        <begin position="1"/>
        <end position="14"/>
    </location>
</feature>
<keyword evidence="5" id="KW-0699">rRNA-binding</keyword>
<dbReference type="EMBL" id="JAPCID010000001">
    <property type="protein sequence ID" value="MDA0136074.1"/>
    <property type="molecule type" value="Genomic_DNA"/>
</dbReference>
<feature type="region of interest" description="Disordered" evidence="7">
    <location>
        <begin position="1"/>
        <end position="25"/>
    </location>
</feature>
<dbReference type="PROSITE" id="PS00057">
    <property type="entry name" value="RIBOSOMAL_S18"/>
    <property type="match status" value="1"/>
</dbReference>